<dbReference type="Gene3D" id="3.40.50.300">
    <property type="entry name" value="P-loop containing nucleotide triphosphate hydrolases"/>
    <property type="match status" value="1"/>
</dbReference>
<dbReference type="OrthoDB" id="7351510at2"/>
<dbReference type="RefSeq" id="WP_144334212.1">
    <property type="nucleotide sequence ID" value="NZ_VLPL01000009.1"/>
</dbReference>
<dbReference type="InterPro" id="IPR027417">
    <property type="entry name" value="P-loop_NTPase"/>
</dbReference>
<evidence type="ECO:0000259" key="1">
    <source>
        <dbReference type="Pfam" id="PF13521"/>
    </source>
</evidence>
<evidence type="ECO:0000313" key="3">
    <source>
        <dbReference type="Proteomes" id="UP000316008"/>
    </source>
</evidence>
<dbReference type="InterPro" id="IPR038727">
    <property type="entry name" value="NadR/Ttd14_AAA_dom"/>
</dbReference>
<dbReference type="SUPFAM" id="SSF52540">
    <property type="entry name" value="P-loop containing nucleoside triphosphate hydrolases"/>
    <property type="match status" value="1"/>
</dbReference>
<feature type="domain" description="NadR/Ttd14 AAA" evidence="1">
    <location>
        <begin position="2"/>
        <end position="160"/>
    </location>
</feature>
<accession>A0A556MJK2</accession>
<dbReference type="Proteomes" id="UP000316008">
    <property type="component" value="Unassembled WGS sequence"/>
</dbReference>
<evidence type="ECO:0000313" key="2">
    <source>
        <dbReference type="EMBL" id="TSJ40084.1"/>
    </source>
</evidence>
<keyword evidence="3" id="KW-1185">Reference proteome</keyword>
<proteinExistence type="predicted"/>
<reference evidence="2 3" key="1">
    <citation type="submission" date="2019-07" db="EMBL/GenBank/DDBJ databases">
        <authorList>
            <person name="Huq M.A."/>
        </authorList>
    </citation>
    <scope>NUCLEOTIDE SEQUENCE [LARGE SCALE GENOMIC DNA]</scope>
    <source>
        <strain evidence="2 3">MAH-3</strain>
    </source>
</reference>
<sequence>MKIAFSGAHRVGKTSLAEKIHASLPEFFFVPEPYVALEEQGRSFSHTPNLEDLTLQIEHAIETVEMDELDVIFDRCPLDLLAYIYVIGGAEASRKYYLQVKEAMEEIDLLVFVPIESPDEIGCPEAEFPQLRRQVNDLLEEWIDAFDLETILVNGTPAEREKQVIEAILRFD</sequence>
<protein>
    <submittedName>
        <fullName evidence="2">AAA family ATPase</fullName>
    </submittedName>
</protein>
<dbReference type="EMBL" id="VLPL01000009">
    <property type="protein sequence ID" value="TSJ40084.1"/>
    <property type="molecule type" value="Genomic_DNA"/>
</dbReference>
<comment type="caution">
    <text evidence="2">The sequence shown here is derived from an EMBL/GenBank/DDBJ whole genome shotgun (WGS) entry which is preliminary data.</text>
</comment>
<organism evidence="2 3">
    <name type="scientific">Fluviicola chungangensis</name>
    <dbReference type="NCBI Taxonomy" id="2597671"/>
    <lineage>
        <taxon>Bacteria</taxon>
        <taxon>Pseudomonadati</taxon>
        <taxon>Bacteroidota</taxon>
        <taxon>Flavobacteriia</taxon>
        <taxon>Flavobacteriales</taxon>
        <taxon>Crocinitomicaceae</taxon>
        <taxon>Fluviicola</taxon>
    </lineage>
</organism>
<gene>
    <name evidence="2" type="ORF">FO442_15920</name>
</gene>
<name>A0A556MJK2_9FLAO</name>
<dbReference type="AlphaFoldDB" id="A0A556MJK2"/>
<dbReference type="Pfam" id="PF13521">
    <property type="entry name" value="AAA_28"/>
    <property type="match status" value="1"/>
</dbReference>